<dbReference type="PANTHER" id="PTHR40278:SF2">
    <property type="entry name" value="TYPE IV PILUS INNER MEMBRANE COMPONENT PILN"/>
    <property type="match status" value="1"/>
</dbReference>
<keyword evidence="2" id="KW-0812">Transmembrane</keyword>
<evidence type="ECO:0000256" key="2">
    <source>
        <dbReference type="SAM" id="Phobius"/>
    </source>
</evidence>
<dbReference type="Pfam" id="PF05137">
    <property type="entry name" value="PilN"/>
    <property type="match status" value="1"/>
</dbReference>
<keyword evidence="1" id="KW-0175">Coiled coil</keyword>
<feature type="transmembrane region" description="Helical" evidence="2">
    <location>
        <begin position="21"/>
        <end position="46"/>
    </location>
</feature>
<organism evidence="3 4">
    <name type="scientific">Pseudoalteromonas piratica</name>
    <dbReference type="NCBI Taxonomy" id="1348114"/>
    <lineage>
        <taxon>Bacteria</taxon>
        <taxon>Pseudomonadati</taxon>
        <taxon>Pseudomonadota</taxon>
        <taxon>Gammaproteobacteria</taxon>
        <taxon>Alteromonadales</taxon>
        <taxon>Pseudoalteromonadaceae</taxon>
        <taxon>Pseudoalteromonas</taxon>
    </lineage>
</organism>
<dbReference type="Proteomes" id="UP000030341">
    <property type="component" value="Chromosome 1"/>
</dbReference>
<accession>A0A0A7ED06</accession>
<evidence type="ECO:0000313" key="4">
    <source>
        <dbReference type="Proteomes" id="UP000030341"/>
    </source>
</evidence>
<dbReference type="OrthoDB" id="5296173at2"/>
<sequence length="188" mass="21814">MPHINLLAWREASRKEAQKQFLSILLLVVILSFGSMFALSMFYSALKDGQNVRNNFLTSEIALLDQRIKDIRELDKRKASLQQRMRLIEELQSNRNLGTQIMDEVALIVPSGVYLTSLERRDRALQIVGKSESHNRVSAMLRKLEESYLFEDAVMQVIEAGDQELRLLNDFNLRFRVKPFEEISEAQK</sequence>
<keyword evidence="2" id="KW-1133">Transmembrane helix</keyword>
<dbReference type="PANTHER" id="PTHR40278">
    <property type="entry name" value="DNA UTILIZATION PROTEIN HOFN"/>
    <property type="match status" value="1"/>
</dbReference>
<dbReference type="AlphaFoldDB" id="A0A0A7ED06"/>
<evidence type="ECO:0000313" key="3">
    <source>
        <dbReference type="EMBL" id="AIY63966.1"/>
    </source>
</evidence>
<proteinExistence type="predicted"/>
<dbReference type="KEGG" id="pseo:OM33_01450"/>
<dbReference type="GO" id="GO:0043107">
    <property type="term" value="P:type IV pilus-dependent motility"/>
    <property type="evidence" value="ECO:0007669"/>
    <property type="project" value="TreeGrafter"/>
</dbReference>
<dbReference type="GO" id="GO:0043683">
    <property type="term" value="P:type IV pilus assembly"/>
    <property type="evidence" value="ECO:0007669"/>
    <property type="project" value="TreeGrafter"/>
</dbReference>
<gene>
    <name evidence="3" type="ORF">OM33_01450</name>
</gene>
<name>A0A0A7ED06_9GAMM</name>
<feature type="coiled-coil region" evidence="1">
    <location>
        <begin position="64"/>
        <end position="91"/>
    </location>
</feature>
<dbReference type="InterPro" id="IPR052534">
    <property type="entry name" value="Extracell_DNA_Util/SecSys_Comp"/>
</dbReference>
<dbReference type="RefSeq" id="WP_038637786.1">
    <property type="nucleotide sequence ID" value="NZ_CP009888.1"/>
</dbReference>
<keyword evidence="2" id="KW-0472">Membrane</keyword>
<dbReference type="InterPro" id="IPR007813">
    <property type="entry name" value="PilN"/>
</dbReference>
<protein>
    <submittedName>
        <fullName evidence="3">Pilus assembly protein PilN</fullName>
    </submittedName>
</protein>
<reference evidence="3 4" key="1">
    <citation type="submission" date="2014-11" db="EMBL/GenBank/DDBJ databases">
        <title>Complete Genome Sequence of Pseudoalteromonas sp. Strain OCN003 Isolated from Kaneohe Bay, Oahu, Hawaii.</title>
        <authorList>
            <person name="Beurmann S."/>
            <person name="Videau P."/>
            <person name="Ushijima B."/>
            <person name="Smith A.M."/>
            <person name="Aeby G.S."/>
            <person name="Callahan S.M."/>
            <person name="Belcaid M."/>
        </authorList>
    </citation>
    <scope>NUCLEOTIDE SEQUENCE [LARGE SCALE GENOMIC DNA]</scope>
    <source>
        <strain evidence="3 4">OCN003</strain>
    </source>
</reference>
<evidence type="ECO:0000256" key="1">
    <source>
        <dbReference type="SAM" id="Coils"/>
    </source>
</evidence>
<dbReference type="EMBL" id="CP009888">
    <property type="protein sequence ID" value="AIY63966.1"/>
    <property type="molecule type" value="Genomic_DNA"/>
</dbReference>
<dbReference type="eggNOG" id="COG3166">
    <property type="taxonomic scope" value="Bacteria"/>
</dbReference>
<keyword evidence="4" id="KW-1185">Reference proteome</keyword>
<dbReference type="STRING" id="1348114.OM33_01450"/>
<dbReference type="HOGENOM" id="CLU_081304_1_2_6"/>